<gene>
    <name evidence="2" type="ORF">GOP47_0013532</name>
</gene>
<dbReference type="OrthoDB" id="10605347at2759"/>
<accession>A0A9D4UPE3</accession>
<evidence type="ECO:0000256" key="1">
    <source>
        <dbReference type="SAM" id="MobiDB-lite"/>
    </source>
</evidence>
<feature type="region of interest" description="Disordered" evidence="1">
    <location>
        <begin position="335"/>
        <end position="362"/>
    </location>
</feature>
<sequence>MNCGLRAAAIDPASDLLISPSTNVGRSHSHLVDRPAIRHSPVVKNRNTLQAADPFATMRTTDPAVGTGHESGLAIVKAKTKKHVPVSSVRRHEKLQKLDLSLETYAQVLLAVEQGPPLLDKSCSLQSLRKVLSANHLSNAGLSKEFITLHSQKLRLFKPFLSSLSCANKTLQVRDMALNYTEVVEDLNALEWLDYGRVHVAPDSECILGRSAKEPAGILSLTCCPTRDSSFGSHMANSPLPSCNEQHYNTHKAVSLAAPQVENAKSSNATEVLCFLDCYNGHRHEDSLFCGSDAVVNLECQSFFGSRSVGACACASATPDKIRHKAGCEMEGIEIESDPPKSASPATSGSVEQTSRPTATHINRGKDVQVARVCTSVTQINVGQALDGTSQKLQLGLSSTMKSQLSHRLESALICSPENASARVEYEGSVPYLSESRKGENVQTLRSRMLLQDEPASQISQPAYLQNLLNGTEITNVRANTQSSPNTDIVADHEVVYLSCSQDLNRKEDMLGSAAANIQSPSVASKVAELPRFQHYELIVRVEKEDGKEIQSKEAPTRKRLTETDTTNAANVSSNSHFTMAHPDVENASVMNADVMIINDIQAEESRRSAKIASKEDRREQELILLEEEAERRRRSAKWRKILKGS</sequence>
<comment type="caution">
    <text evidence="2">The sequence shown here is derived from an EMBL/GenBank/DDBJ whole genome shotgun (WGS) entry which is preliminary data.</text>
</comment>
<feature type="compositionally biased region" description="Polar residues" evidence="1">
    <location>
        <begin position="344"/>
        <end position="361"/>
    </location>
</feature>
<keyword evidence="3" id="KW-1185">Reference proteome</keyword>
<dbReference type="Proteomes" id="UP000886520">
    <property type="component" value="Chromosome 13"/>
</dbReference>
<reference evidence="2" key="1">
    <citation type="submission" date="2021-01" db="EMBL/GenBank/DDBJ databases">
        <title>Adiantum capillus-veneris genome.</title>
        <authorList>
            <person name="Fang Y."/>
            <person name="Liao Q."/>
        </authorList>
    </citation>
    <scope>NUCLEOTIDE SEQUENCE</scope>
    <source>
        <strain evidence="2">H3</strain>
        <tissue evidence="2">Leaf</tissue>
    </source>
</reference>
<dbReference type="EMBL" id="JABFUD020000013">
    <property type="protein sequence ID" value="KAI5071281.1"/>
    <property type="molecule type" value="Genomic_DNA"/>
</dbReference>
<organism evidence="2 3">
    <name type="scientific">Adiantum capillus-veneris</name>
    <name type="common">Maidenhair fern</name>
    <dbReference type="NCBI Taxonomy" id="13818"/>
    <lineage>
        <taxon>Eukaryota</taxon>
        <taxon>Viridiplantae</taxon>
        <taxon>Streptophyta</taxon>
        <taxon>Embryophyta</taxon>
        <taxon>Tracheophyta</taxon>
        <taxon>Polypodiopsida</taxon>
        <taxon>Polypodiidae</taxon>
        <taxon>Polypodiales</taxon>
        <taxon>Pteridineae</taxon>
        <taxon>Pteridaceae</taxon>
        <taxon>Vittarioideae</taxon>
        <taxon>Adiantum</taxon>
    </lineage>
</organism>
<dbReference type="AlphaFoldDB" id="A0A9D4UPE3"/>
<evidence type="ECO:0000313" key="2">
    <source>
        <dbReference type="EMBL" id="KAI5071281.1"/>
    </source>
</evidence>
<proteinExistence type="predicted"/>
<evidence type="ECO:0000313" key="3">
    <source>
        <dbReference type="Proteomes" id="UP000886520"/>
    </source>
</evidence>
<name>A0A9D4UPE3_ADICA</name>
<protein>
    <submittedName>
        <fullName evidence="2">Uncharacterized protein</fullName>
    </submittedName>
</protein>